<dbReference type="InterPro" id="IPR056948">
    <property type="entry name" value="PNGaseA_N"/>
</dbReference>
<gene>
    <name evidence="3" type="ORF">PSTT_16212</name>
</gene>
<feature type="non-terminal residue" evidence="3">
    <location>
        <position position="602"/>
    </location>
</feature>
<feature type="domain" description="Peptide N-acetyl-beta-D-glucosaminyl asparaginase amidase A N-terminal" evidence="2">
    <location>
        <begin position="177"/>
        <end position="412"/>
    </location>
</feature>
<evidence type="ECO:0000313" key="3">
    <source>
        <dbReference type="EMBL" id="POV95505.1"/>
    </source>
</evidence>
<dbReference type="EMBL" id="PKSL01000341">
    <property type="protein sequence ID" value="POV95505.1"/>
    <property type="molecule type" value="Genomic_DNA"/>
</dbReference>
<feature type="chain" id="PRO_5015471812" description="Peptide N-acetyl-beta-D-glucosaminyl asparaginase amidase A N-terminal domain-containing protein" evidence="1">
    <location>
        <begin position="23"/>
        <end position="602"/>
    </location>
</feature>
<dbReference type="Pfam" id="PF25156">
    <property type="entry name" value="PNGase_A_C"/>
    <property type="match status" value="1"/>
</dbReference>
<organism evidence="3 4">
    <name type="scientific">Puccinia striiformis</name>
    <dbReference type="NCBI Taxonomy" id="27350"/>
    <lineage>
        <taxon>Eukaryota</taxon>
        <taxon>Fungi</taxon>
        <taxon>Dikarya</taxon>
        <taxon>Basidiomycota</taxon>
        <taxon>Pucciniomycotina</taxon>
        <taxon>Pucciniomycetes</taxon>
        <taxon>Pucciniales</taxon>
        <taxon>Pucciniaceae</taxon>
        <taxon>Puccinia</taxon>
    </lineage>
</organism>
<sequence>MWHGPIFLAASWTMLFWTFCHGHDAFSAFNFEGEQLGLPENQIFPSAFSRPHGLRKRNVMGAKRPSTSEGLLENFQVAQTFGNSYGKPARVSYSAPKDCGESSNWASVILKLTVTSRGNQFDRLGTVFLGGVEIMRTSTAEPTPGGITWTVYATGCSSVWFIYHHFTDGFSLHFGDSEKDVTKYITLFALPEASLVMRIDNIIDEEKGIDGEFFVQLSATYYMATADFPASVSPAVIIPLSGNDSTPFSVPTAGISAVRIPPNAVIAAVEIYASGSEKEEYTNPLDQAIPVIDNTSNGNFYGKGSFREVQLWIDNRLAGVAYPFPVIFTGGMLLTWWRPMAAYGSLDQPTYQIDITPFLPLLTDSKSHNFTLTVEGQGENRSINSKWFLSGNIAITLDASGKRTTGEILGYGTTPTINVVGGICGVSVCTATDASRKLSIESYIVTGSNQKKKVSFKQDLAYQNKQILALDGNSQEVAQLSTGSSVSQKDSVVTFSDDFSFPLKVTLQNGQAGVKGDINLTYNRKLKPALKGLATSIQTTQIATGTLDLAQPDRSQGGLAQTGQIFFYTDERGSSFGRDLIVKNVTQTLKDVYSGTLAKFGP</sequence>
<keyword evidence="4" id="KW-1185">Reference proteome</keyword>
<dbReference type="Proteomes" id="UP000239156">
    <property type="component" value="Unassembled WGS sequence"/>
</dbReference>
<evidence type="ECO:0000256" key="1">
    <source>
        <dbReference type="SAM" id="SignalP"/>
    </source>
</evidence>
<feature type="signal peptide" evidence="1">
    <location>
        <begin position="1"/>
        <end position="22"/>
    </location>
</feature>
<accession>A0A2S4UDV8</accession>
<protein>
    <recommendedName>
        <fullName evidence="2">Peptide N-acetyl-beta-D-glucosaminyl asparaginase amidase A N-terminal domain-containing protein</fullName>
    </recommendedName>
</protein>
<dbReference type="InterPro" id="IPR021102">
    <property type="entry name" value="PNGase_A"/>
</dbReference>
<dbReference type="VEuPathDB" id="FungiDB:PSTT_16212"/>
<dbReference type="VEuPathDB" id="FungiDB:PSHT_15730"/>
<proteinExistence type="predicted"/>
<evidence type="ECO:0000259" key="2">
    <source>
        <dbReference type="Pfam" id="PF12222"/>
    </source>
</evidence>
<comment type="caution">
    <text evidence="3">The sequence shown here is derived from an EMBL/GenBank/DDBJ whole genome shotgun (WGS) entry which is preliminary data.</text>
</comment>
<dbReference type="Pfam" id="PF12222">
    <property type="entry name" value="PNGaseA"/>
    <property type="match status" value="2"/>
</dbReference>
<feature type="domain" description="Peptide N-acetyl-beta-D-glucosaminyl asparaginase amidase A N-terminal" evidence="2">
    <location>
        <begin position="78"/>
        <end position="151"/>
    </location>
</feature>
<name>A0A2S4UDV8_9BASI</name>
<evidence type="ECO:0000313" key="4">
    <source>
        <dbReference type="Proteomes" id="UP000239156"/>
    </source>
</evidence>
<dbReference type="AlphaFoldDB" id="A0A2S4UDV8"/>
<keyword evidence="1" id="KW-0732">Signal</keyword>
<reference evidence="3" key="1">
    <citation type="submission" date="2017-12" db="EMBL/GenBank/DDBJ databases">
        <title>Gene loss provides genomic basis for host adaptation in cereal stripe rust fungi.</title>
        <authorList>
            <person name="Xia C."/>
        </authorList>
    </citation>
    <scope>NUCLEOTIDE SEQUENCE [LARGE SCALE GENOMIC DNA]</scope>
    <source>
        <strain evidence="3">93-210</strain>
    </source>
</reference>
<dbReference type="PANTHER" id="PTHR31104">
    <property type="entry name" value="PEPTIDE-N4-(N-ACETYL-BETA-GLUCOSAMINYL)ASPARAGINE AMIDASE A PROTEIN"/>
    <property type="match status" value="1"/>
</dbReference>